<evidence type="ECO:0000313" key="1">
    <source>
        <dbReference type="EMBL" id="QFZ30403.1"/>
    </source>
</evidence>
<sequence length="169" mass="18904">MAKKKTSTATLPVVPGRQKELHPGAAATVTNCLCKTPCVMHNARLTSFQESPLTNPRRHFARMTYETGVPSFSGFNSAYRGRILLDPVLYPLVRRNVSRLGNANITAATLAVIMHSCLDNRCCRKQEWQVLPAIMYCSIPYVATCSYIYLLSKHRDIQAMHKPFSISDS</sequence>
<evidence type="ECO:0000313" key="2">
    <source>
        <dbReference type="Proteomes" id="UP000326582"/>
    </source>
</evidence>
<reference evidence="2" key="1">
    <citation type="journal article" date="2019" name="MBio">
        <title>Comparative genomics for the elucidation of multidrug resistance (MDR) in Candida lusitaniae.</title>
        <authorList>
            <person name="Kannan A."/>
            <person name="Asner S.A."/>
            <person name="Trachsel E."/>
            <person name="Kelly S."/>
            <person name="Parker J."/>
            <person name="Sanglard D."/>
        </authorList>
    </citation>
    <scope>NUCLEOTIDE SEQUENCE [LARGE SCALE GENOMIC DNA]</scope>
    <source>
        <strain evidence="2">P1</strain>
    </source>
</reference>
<proteinExistence type="predicted"/>
<keyword evidence="2" id="KW-1185">Reference proteome</keyword>
<protein>
    <submittedName>
        <fullName evidence="1">Uncharacterized protein</fullName>
    </submittedName>
</protein>
<gene>
    <name evidence="1" type="ORF">EJF14_80120</name>
</gene>
<name>A0ACD0WSS2_CLALS</name>
<dbReference type="Proteomes" id="UP000326582">
    <property type="component" value="Chromosome 8"/>
</dbReference>
<dbReference type="EMBL" id="CP038491">
    <property type="protein sequence ID" value="QFZ30403.1"/>
    <property type="molecule type" value="Genomic_DNA"/>
</dbReference>
<organism evidence="1 2">
    <name type="scientific">Clavispora lusitaniae</name>
    <name type="common">Candida lusitaniae</name>
    <dbReference type="NCBI Taxonomy" id="36911"/>
    <lineage>
        <taxon>Eukaryota</taxon>
        <taxon>Fungi</taxon>
        <taxon>Dikarya</taxon>
        <taxon>Ascomycota</taxon>
        <taxon>Saccharomycotina</taxon>
        <taxon>Pichiomycetes</taxon>
        <taxon>Metschnikowiaceae</taxon>
        <taxon>Clavispora</taxon>
    </lineage>
</organism>
<accession>A0ACD0WSS2</accession>